<feature type="transmembrane region" description="Helical" evidence="6">
    <location>
        <begin position="414"/>
        <end position="438"/>
    </location>
</feature>
<keyword evidence="4 6" id="KW-1133">Transmembrane helix</keyword>
<dbReference type="PANTHER" id="PTHR42718:SF9">
    <property type="entry name" value="MAJOR FACILITATOR SUPERFAMILY MULTIDRUG TRANSPORTER MFSC"/>
    <property type="match status" value="1"/>
</dbReference>
<feature type="transmembrane region" description="Helical" evidence="6">
    <location>
        <begin position="240"/>
        <end position="262"/>
    </location>
</feature>
<dbReference type="Pfam" id="PF07690">
    <property type="entry name" value="MFS_1"/>
    <property type="match status" value="1"/>
</dbReference>
<proteinExistence type="predicted"/>
<feature type="transmembrane region" description="Helical" evidence="6">
    <location>
        <begin position="458"/>
        <end position="484"/>
    </location>
</feature>
<protein>
    <submittedName>
        <fullName evidence="8">MFS transporter</fullName>
    </submittedName>
</protein>
<evidence type="ECO:0000256" key="4">
    <source>
        <dbReference type="ARBA" id="ARBA00022989"/>
    </source>
</evidence>
<dbReference type="Gene3D" id="1.20.1720.10">
    <property type="entry name" value="Multidrug resistance protein D"/>
    <property type="match status" value="1"/>
</dbReference>
<evidence type="ECO:0000256" key="6">
    <source>
        <dbReference type="SAM" id="Phobius"/>
    </source>
</evidence>
<keyword evidence="2" id="KW-0813">Transport</keyword>
<feature type="transmembrane region" description="Helical" evidence="6">
    <location>
        <begin position="53"/>
        <end position="73"/>
    </location>
</feature>
<keyword evidence="3 6" id="KW-0812">Transmembrane</keyword>
<feature type="transmembrane region" description="Helical" evidence="6">
    <location>
        <begin position="85"/>
        <end position="103"/>
    </location>
</feature>
<organism evidence="8 9">
    <name type="scientific">Enteractinococcus helveticum</name>
    <dbReference type="NCBI Taxonomy" id="1837282"/>
    <lineage>
        <taxon>Bacteria</taxon>
        <taxon>Bacillati</taxon>
        <taxon>Actinomycetota</taxon>
        <taxon>Actinomycetes</taxon>
        <taxon>Micrococcales</taxon>
        <taxon>Micrococcaceae</taxon>
    </lineage>
</organism>
<dbReference type="InterPro" id="IPR020846">
    <property type="entry name" value="MFS_dom"/>
</dbReference>
<dbReference type="EMBL" id="LXEY01000111">
    <property type="protein sequence ID" value="OAV52163.1"/>
    <property type="molecule type" value="Genomic_DNA"/>
</dbReference>
<reference evidence="8 9" key="1">
    <citation type="submission" date="2016-04" db="EMBL/GenBank/DDBJ databases">
        <title>First whole genome shotgun sequence of the bacterium Enteractinococcus sp. strain UASWS1574.</title>
        <authorList>
            <person name="Crovadore J."/>
            <person name="Chablais R."/>
            <person name="Lefort F."/>
        </authorList>
    </citation>
    <scope>NUCLEOTIDE SEQUENCE [LARGE SCALE GENOMIC DNA]</scope>
    <source>
        <strain evidence="8 9">UASWS1574</strain>
    </source>
</reference>
<feature type="transmembrane region" description="Helical" evidence="6">
    <location>
        <begin position="373"/>
        <end position="393"/>
    </location>
</feature>
<evidence type="ECO:0000313" key="8">
    <source>
        <dbReference type="EMBL" id="OAV52163.1"/>
    </source>
</evidence>
<dbReference type="GO" id="GO:0005886">
    <property type="term" value="C:plasma membrane"/>
    <property type="evidence" value="ECO:0007669"/>
    <property type="project" value="UniProtKB-SubCell"/>
</dbReference>
<dbReference type="SUPFAM" id="SSF103473">
    <property type="entry name" value="MFS general substrate transporter"/>
    <property type="match status" value="1"/>
</dbReference>
<sequence>MTTASQETTNTSWKPTDKWLLGVVIAVITFWLFAQTLLNVIPGIQNALGIELTTANLAVSITSLFSGLFIVIAGGLADRIGRVKILYIGIYLSILGSLLIALTPENMGAFTTAMLLGGRIVQGLSAAAIMPSSMSLLKAFYEGKERQRAISFWSIGSWGGSGLTALFGGVMATSFLGWRSIFWISAVLGVVSLFLLRGTPESKATRDPNAPAYRFDWGGVVAFVIALLALNIYISQGPNIGWLSLPGIGLLLVTSIAGLIFLQIETKHKTPFLDLQVFRNGTFTGATLSNFMLNGAAGTLIVALGLVQVAAGMSALQSGLLTLGYLIAIISTIRVGEKLLQKFGPRRPMLWGSMITGVGILLCSPTFLLIEQYIVTTVIGFTLFGIGLGFYATPSTDAALTNVPEDQIGAASGIYKMASSLGNAIGVAVSAAIYVAAQNASPELLEQLDIFIGRQDNVALRFGGAIGLLFNVLMVALAIASIILTVPRDKKVKIAEDGRPERQDVAPPPIGN</sequence>
<accession>A0A1B7LVA9</accession>
<dbReference type="RefSeq" id="WP_043055496.1">
    <property type="nucleotide sequence ID" value="NZ_LXEY01000111.1"/>
</dbReference>
<dbReference type="PROSITE" id="PS50850">
    <property type="entry name" value="MFS"/>
    <property type="match status" value="1"/>
</dbReference>
<evidence type="ECO:0000256" key="3">
    <source>
        <dbReference type="ARBA" id="ARBA00022692"/>
    </source>
</evidence>
<evidence type="ECO:0000256" key="5">
    <source>
        <dbReference type="ARBA" id="ARBA00023136"/>
    </source>
</evidence>
<keyword evidence="5 6" id="KW-0472">Membrane</keyword>
<feature type="transmembrane region" description="Helical" evidence="6">
    <location>
        <begin position="20"/>
        <end position="41"/>
    </location>
</feature>
<feature type="transmembrane region" description="Helical" evidence="6">
    <location>
        <begin position="348"/>
        <end position="367"/>
    </location>
</feature>
<evidence type="ECO:0000259" key="7">
    <source>
        <dbReference type="PROSITE" id="PS50850"/>
    </source>
</evidence>
<feature type="transmembrane region" description="Helical" evidence="6">
    <location>
        <begin position="150"/>
        <end position="170"/>
    </location>
</feature>
<feature type="transmembrane region" description="Helical" evidence="6">
    <location>
        <begin position="176"/>
        <end position="196"/>
    </location>
</feature>
<comment type="subcellular location">
    <subcellularLocation>
        <location evidence="1">Cell membrane</location>
        <topology evidence="1">Multi-pass membrane protein</topology>
    </subcellularLocation>
</comment>
<dbReference type="InterPro" id="IPR036259">
    <property type="entry name" value="MFS_trans_sf"/>
</dbReference>
<feature type="transmembrane region" description="Helical" evidence="6">
    <location>
        <begin position="217"/>
        <end position="234"/>
    </location>
</feature>
<dbReference type="GO" id="GO:0022857">
    <property type="term" value="F:transmembrane transporter activity"/>
    <property type="evidence" value="ECO:0007669"/>
    <property type="project" value="InterPro"/>
</dbReference>
<feature type="transmembrane region" description="Helical" evidence="6">
    <location>
        <begin position="315"/>
        <end position="336"/>
    </location>
</feature>
<name>A0A1B7LVA9_9MICC</name>
<evidence type="ECO:0000256" key="1">
    <source>
        <dbReference type="ARBA" id="ARBA00004651"/>
    </source>
</evidence>
<keyword evidence="9" id="KW-1185">Reference proteome</keyword>
<evidence type="ECO:0000256" key="2">
    <source>
        <dbReference type="ARBA" id="ARBA00022448"/>
    </source>
</evidence>
<gene>
    <name evidence="8" type="ORF">A6F49_01195</name>
</gene>
<dbReference type="InterPro" id="IPR011701">
    <property type="entry name" value="MFS"/>
</dbReference>
<comment type="caution">
    <text evidence="8">The sequence shown here is derived from an EMBL/GenBank/DDBJ whole genome shotgun (WGS) entry which is preliminary data.</text>
</comment>
<dbReference type="CDD" id="cd17321">
    <property type="entry name" value="MFS_MMR_MDR_like"/>
    <property type="match status" value="1"/>
</dbReference>
<feature type="transmembrane region" description="Helical" evidence="6">
    <location>
        <begin position="283"/>
        <end position="309"/>
    </location>
</feature>
<dbReference type="AlphaFoldDB" id="A0A1B7LVA9"/>
<dbReference type="PANTHER" id="PTHR42718">
    <property type="entry name" value="MAJOR FACILITATOR SUPERFAMILY MULTIDRUG TRANSPORTER MFSC"/>
    <property type="match status" value="1"/>
</dbReference>
<dbReference type="STRING" id="1837282.A6F49_01195"/>
<dbReference type="OrthoDB" id="2412976at2"/>
<dbReference type="Proteomes" id="UP000078292">
    <property type="component" value="Unassembled WGS sequence"/>
</dbReference>
<dbReference type="Gene3D" id="1.20.1250.20">
    <property type="entry name" value="MFS general substrate transporter like domains"/>
    <property type="match status" value="1"/>
</dbReference>
<evidence type="ECO:0000313" key="9">
    <source>
        <dbReference type="Proteomes" id="UP000078292"/>
    </source>
</evidence>
<feature type="transmembrane region" description="Helical" evidence="6">
    <location>
        <begin position="109"/>
        <end position="129"/>
    </location>
</feature>
<feature type="domain" description="Major facilitator superfamily (MFS) profile" evidence="7">
    <location>
        <begin position="19"/>
        <end position="490"/>
    </location>
</feature>